<keyword evidence="3" id="KW-1185">Reference proteome</keyword>
<protein>
    <submittedName>
        <fullName evidence="2">Peptidase M61</fullName>
    </submittedName>
</protein>
<dbReference type="SUPFAM" id="SSF50156">
    <property type="entry name" value="PDZ domain-like"/>
    <property type="match status" value="1"/>
</dbReference>
<dbReference type="AlphaFoldDB" id="A0A193LDG4"/>
<organism evidence="2 3">
    <name type="scientific">Woeseia oceani</name>
    <dbReference type="NCBI Taxonomy" id="1548547"/>
    <lineage>
        <taxon>Bacteria</taxon>
        <taxon>Pseudomonadati</taxon>
        <taxon>Pseudomonadota</taxon>
        <taxon>Gammaproteobacteria</taxon>
        <taxon>Woeseiales</taxon>
        <taxon>Woeseiaceae</taxon>
        <taxon>Woeseia</taxon>
    </lineage>
</organism>
<dbReference type="PIRSF" id="PIRSF016493">
    <property type="entry name" value="Glycyl_aminpptds"/>
    <property type="match status" value="1"/>
</dbReference>
<dbReference type="SUPFAM" id="SSF55486">
    <property type="entry name" value="Metalloproteases ('zincins'), catalytic domain"/>
    <property type="match status" value="1"/>
</dbReference>
<name>A0A193LDG4_9GAMM</name>
<sequence length="603" mass="66288">MSAPHCYTITPVNPGAHLFEVVLTIAEPDPAGQEIAIPAWIPGSYMIRDYAKHVVSIKAEADGEAVELLALDKSRWQAAPVATRLIITAEIFAFDPSVRGAHLDTTHAYFNGPCVFAAVVGQEERECIVDICPPPAPVGKDWRVATSMQREGAEVYGFGTYKASNYDELIDHPVEIGDLQIGEFAARGIPHAIAIRGNARVDMARLCHDLETVCSQHLDFLGAPAGFDRYLFLLHVVNDGYGGLEHRWSSSLVCARSDLPKRCDATVSSGYRRFLGLCSHEYFHLWNVKRLRPAAFIPFDLQNETYTGLMWVFEGITSYYDDLALVRSGLITPESYLELLGQNITRIQRTQGRFRQSVEESSFYAWTKFYKQDANASNAIISYYAKGALVALALDLQLRHGTDGKVTLDDVLQECWQRYAVLDVGMPERGLESVAAELSGMELGDFFERYVRGTADLPIAALLKEVGVALHWRAAEGGSDAGGKAPAGKQALSWLGAKLVDAAGSSVFRIVHAGSPAEKAGIAPDDEAVAFDHVRLTASNLDQHLREHLPGDQVAVTVYRRDELLELKVKLEAAPEDTAYLTFDNDIADSVQTTRRSWLGQSG</sequence>
<dbReference type="SMART" id="SM00228">
    <property type="entry name" value="PDZ"/>
    <property type="match status" value="1"/>
</dbReference>
<dbReference type="OrthoDB" id="9778516at2"/>
<dbReference type="Gene3D" id="1.10.390.10">
    <property type="entry name" value="Neutral Protease Domain 2"/>
    <property type="match status" value="1"/>
</dbReference>
<feature type="domain" description="PDZ" evidence="1">
    <location>
        <begin position="493"/>
        <end position="562"/>
    </location>
</feature>
<dbReference type="RefSeq" id="WP_068612966.1">
    <property type="nucleotide sequence ID" value="NZ_CP016268.1"/>
</dbReference>
<proteinExistence type="predicted"/>
<evidence type="ECO:0000313" key="3">
    <source>
        <dbReference type="Proteomes" id="UP000092695"/>
    </source>
</evidence>
<dbReference type="InterPro" id="IPR007963">
    <property type="entry name" value="Peptidase_M61_catalytic"/>
</dbReference>
<dbReference type="Gene3D" id="2.60.40.3650">
    <property type="match status" value="1"/>
</dbReference>
<dbReference type="Proteomes" id="UP000092695">
    <property type="component" value="Chromosome"/>
</dbReference>
<dbReference type="EMBL" id="CP016268">
    <property type="protein sequence ID" value="ANO50424.1"/>
    <property type="molecule type" value="Genomic_DNA"/>
</dbReference>
<dbReference type="KEGG" id="woc:BA177_03665"/>
<dbReference type="Pfam" id="PF05299">
    <property type="entry name" value="Peptidase_M61"/>
    <property type="match status" value="1"/>
</dbReference>
<evidence type="ECO:0000259" key="1">
    <source>
        <dbReference type="SMART" id="SM00228"/>
    </source>
</evidence>
<dbReference type="InterPro" id="IPR001478">
    <property type="entry name" value="PDZ"/>
</dbReference>
<dbReference type="Pfam" id="PF13180">
    <property type="entry name" value="PDZ_2"/>
    <property type="match status" value="1"/>
</dbReference>
<evidence type="ECO:0000313" key="2">
    <source>
        <dbReference type="EMBL" id="ANO50424.1"/>
    </source>
</evidence>
<accession>A0A193LDG4</accession>
<reference evidence="2 3" key="1">
    <citation type="submission" date="2016-06" db="EMBL/GenBank/DDBJ databases">
        <title>Complete genome sequence of a deep-branching marine Gamma Proteobacterium Woeseia oceani type strain XK5.</title>
        <authorList>
            <person name="Mu D."/>
            <person name="Du Z."/>
        </authorList>
    </citation>
    <scope>NUCLEOTIDE SEQUENCE [LARGE SCALE GENOMIC DNA]</scope>
    <source>
        <strain evidence="2 3">XK5</strain>
    </source>
</reference>
<gene>
    <name evidence="2" type="ORF">BA177_03665</name>
</gene>
<dbReference type="STRING" id="1548547.BA177_03665"/>
<dbReference type="InterPro" id="IPR040756">
    <property type="entry name" value="Peptidase_M61_N"/>
</dbReference>
<dbReference type="InterPro" id="IPR024191">
    <property type="entry name" value="Peptidase_M61"/>
</dbReference>
<dbReference type="Pfam" id="PF17899">
    <property type="entry name" value="Peptidase_M61_N"/>
    <property type="match status" value="1"/>
</dbReference>
<dbReference type="InterPro" id="IPR027268">
    <property type="entry name" value="Peptidase_M4/M1_CTD_sf"/>
</dbReference>
<dbReference type="Gene3D" id="2.30.42.10">
    <property type="match status" value="1"/>
</dbReference>
<dbReference type="InterPro" id="IPR036034">
    <property type="entry name" value="PDZ_sf"/>
</dbReference>